<gene>
    <name evidence="3" type="ORF">SAMN04488238_105272</name>
</gene>
<dbReference type="STRING" id="564137.SAMN04488238_105272"/>
<keyword evidence="4" id="KW-1185">Reference proteome</keyword>
<evidence type="ECO:0000313" key="3">
    <source>
        <dbReference type="EMBL" id="SDX13262.1"/>
    </source>
</evidence>
<evidence type="ECO:0000256" key="1">
    <source>
        <dbReference type="SAM" id="MobiDB-lite"/>
    </source>
</evidence>
<protein>
    <submittedName>
        <fullName evidence="3">Hydrophobic/amphiphilic exporter-1, HAE1 family</fullName>
    </submittedName>
</protein>
<feature type="transmembrane region" description="Helical" evidence="2">
    <location>
        <begin position="967"/>
        <end position="988"/>
    </location>
</feature>
<dbReference type="OrthoDB" id="9807350at2"/>
<accession>A0A1H2Z724</accession>
<dbReference type="SUPFAM" id="SSF82714">
    <property type="entry name" value="Multidrug efflux transporter AcrB TolC docking domain, DN and DC subdomains"/>
    <property type="match status" value="2"/>
</dbReference>
<dbReference type="GO" id="GO:0042910">
    <property type="term" value="F:xenobiotic transmembrane transporter activity"/>
    <property type="evidence" value="ECO:0007669"/>
    <property type="project" value="TreeGrafter"/>
</dbReference>
<dbReference type="EMBL" id="FNOM01000005">
    <property type="protein sequence ID" value="SDX13262.1"/>
    <property type="molecule type" value="Genomic_DNA"/>
</dbReference>
<sequence>MSTPTDNDSDGDTASGRPATGTPAGTDGNSSNDTTRAEQDTSSLTDSTARDIADPTTPDADTIDASTAGQSGTALFVRRPILAFVFSALIAIAGLAALFAVEVRELPNVDRPVVTVTTNFNGAGPDTVDREVTSRIEGAMGRVAGVQALSSSSRFGRSRVVAEFSDDTDIDVAATDIRDAIGRIRNTLPDDVAEPRIVKADSDADAVMRISVTSASRSVQDLTRLVEDVVEDRLISAPGVADLQIFGARDPIFRVDIDMLELASRGLSLSELRAALSNVSFDVPAGALNSSRQNIQVRTTAAVSTPAQFEALVIRDGIRMGDVARVSLGPAPGETILRANDQSGLGLGIIRQAQSNTLDISATVTGIVAELQDILPDDVNIFITSDEATFVSGAIEEVVSTLALALLIVVAIIYLFLRDARATLIPTVTLPVALIGTLAAIWIAGFSVNILTLLALVLATGMVVDDAIVVLENIVRRRAQGMGPRAAAVLGTRQVFFAVVTTTATLAAVFIPLSFLPGQAGGLFREFGFTLAMAVMLSSVVALTLCPVLASRLLTATPDPDPRGPLVWLGNRLAGAYANALRAALAMPGTVVTLAVVFAATAALGALSIRQELTPAEDRGVAILSLSGPQGVALDYTDRKMREIEDIIAPLRASGEITNLFAIAGLGGQENRGFMVMTLAPWDARTRSQNDIVGEINAGLRNVIGVRAFAIQPNSLGIRGAGRGLSFAVVGNSYEAIAERAEALVAAMSQNPGFGQVRLDFETTQPELFIQIDRERASDIGVDINGLGEALQAVLDGRSVGDVFIDNRTYDIQMLSTRTPVRDPGDLGRILVRSENGTMVPMSSFVTLQERATAPQLAREGQMPSVEISAGLTDALALGPAMQEAQRIADGVLDPGQRIVPLAEAASLDETSSGILLVFGFAILVVFLVLAAQFESFISAIVVMATVPLGLACAMVALWLTGTSLNVYSQIGLVLLVGIMAKNGILIVEFANQLRDAGADVYDAIFRASTIRLRPVMMTMTSTVLGGVPLILSSGAGAEAREALGWVVVGGLGLATLATLFLTPVAYLLLAGFSAPRAAQAAALDRELVQASAR</sequence>
<dbReference type="Gene3D" id="1.20.1640.10">
    <property type="entry name" value="Multidrug efflux transporter AcrB transmembrane domain"/>
    <property type="match status" value="2"/>
</dbReference>
<dbReference type="SUPFAM" id="SSF82693">
    <property type="entry name" value="Multidrug efflux transporter AcrB pore domain, PN1, PN2, PC1 and PC2 subdomains"/>
    <property type="match status" value="4"/>
</dbReference>
<feature type="transmembrane region" description="Helical" evidence="2">
    <location>
        <begin position="591"/>
        <end position="609"/>
    </location>
</feature>
<feature type="compositionally biased region" description="Polar residues" evidence="1">
    <location>
        <begin position="27"/>
        <end position="47"/>
    </location>
</feature>
<organism evidence="3 4">
    <name type="scientific">Roseicitreum antarcticum</name>
    <dbReference type="NCBI Taxonomy" id="564137"/>
    <lineage>
        <taxon>Bacteria</taxon>
        <taxon>Pseudomonadati</taxon>
        <taxon>Pseudomonadota</taxon>
        <taxon>Alphaproteobacteria</taxon>
        <taxon>Rhodobacterales</taxon>
        <taxon>Paracoccaceae</taxon>
        <taxon>Roseicitreum</taxon>
    </lineage>
</organism>
<feature type="transmembrane region" description="Helical" evidence="2">
    <location>
        <begin position="527"/>
        <end position="550"/>
    </location>
</feature>
<feature type="compositionally biased region" description="Low complexity" evidence="1">
    <location>
        <begin position="54"/>
        <end position="66"/>
    </location>
</feature>
<dbReference type="SUPFAM" id="SSF82866">
    <property type="entry name" value="Multidrug efflux transporter AcrB transmembrane domain"/>
    <property type="match status" value="2"/>
</dbReference>
<feature type="transmembrane region" description="Helical" evidence="2">
    <location>
        <begin position="1043"/>
        <end position="1070"/>
    </location>
</feature>
<dbReference type="Pfam" id="PF00873">
    <property type="entry name" value="ACR_tran"/>
    <property type="match status" value="1"/>
</dbReference>
<dbReference type="PANTHER" id="PTHR32063">
    <property type="match status" value="1"/>
</dbReference>
<keyword evidence="2" id="KW-1133">Transmembrane helix</keyword>
<feature type="transmembrane region" description="Helical" evidence="2">
    <location>
        <begin position="1016"/>
        <end position="1037"/>
    </location>
</feature>
<dbReference type="InterPro" id="IPR027463">
    <property type="entry name" value="AcrB_DN_DC_subdom"/>
</dbReference>
<dbReference type="RefSeq" id="WP_092888984.1">
    <property type="nucleotide sequence ID" value="NZ_CP061502.1"/>
</dbReference>
<dbReference type="InterPro" id="IPR001036">
    <property type="entry name" value="Acrflvin-R"/>
</dbReference>
<reference evidence="3 4" key="1">
    <citation type="submission" date="2016-10" db="EMBL/GenBank/DDBJ databases">
        <authorList>
            <person name="de Groot N.N."/>
        </authorList>
    </citation>
    <scope>NUCLEOTIDE SEQUENCE [LARGE SCALE GENOMIC DNA]</scope>
    <source>
        <strain evidence="3 4">CGMCC 1.8894</strain>
    </source>
</reference>
<feature type="transmembrane region" description="Helical" evidence="2">
    <location>
        <begin position="450"/>
        <end position="475"/>
    </location>
</feature>
<dbReference type="Gene3D" id="3.30.70.1430">
    <property type="entry name" value="Multidrug efflux transporter AcrB pore domain"/>
    <property type="match status" value="2"/>
</dbReference>
<feature type="transmembrane region" description="Helical" evidence="2">
    <location>
        <begin position="424"/>
        <end position="444"/>
    </location>
</feature>
<keyword evidence="2" id="KW-0472">Membrane</keyword>
<feature type="transmembrane region" description="Helical" evidence="2">
    <location>
        <begin position="937"/>
        <end position="961"/>
    </location>
</feature>
<evidence type="ECO:0000256" key="2">
    <source>
        <dbReference type="SAM" id="Phobius"/>
    </source>
</evidence>
<dbReference type="Proteomes" id="UP000198539">
    <property type="component" value="Unassembled WGS sequence"/>
</dbReference>
<dbReference type="AlphaFoldDB" id="A0A1H2Z724"/>
<proteinExistence type="predicted"/>
<evidence type="ECO:0000313" key="4">
    <source>
        <dbReference type="Proteomes" id="UP000198539"/>
    </source>
</evidence>
<dbReference type="GO" id="GO:0005886">
    <property type="term" value="C:plasma membrane"/>
    <property type="evidence" value="ECO:0007669"/>
    <property type="project" value="TreeGrafter"/>
</dbReference>
<dbReference type="PRINTS" id="PR00702">
    <property type="entry name" value="ACRIFLAVINRP"/>
</dbReference>
<feature type="transmembrane region" description="Helical" evidence="2">
    <location>
        <begin position="398"/>
        <end position="417"/>
    </location>
</feature>
<feature type="transmembrane region" description="Helical" evidence="2">
    <location>
        <begin position="495"/>
        <end position="515"/>
    </location>
</feature>
<feature type="transmembrane region" description="Helical" evidence="2">
    <location>
        <begin position="911"/>
        <end position="930"/>
    </location>
</feature>
<feature type="transmembrane region" description="Helical" evidence="2">
    <location>
        <begin position="81"/>
        <end position="101"/>
    </location>
</feature>
<keyword evidence="2" id="KW-0812">Transmembrane</keyword>
<feature type="region of interest" description="Disordered" evidence="1">
    <location>
        <begin position="1"/>
        <end position="66"/>
    </location>
</feature>
<dbReference type="Gene3D" id="3.30.70.1320">
    <property type="entry name" value="Multidrug efflux transporter AcrB pore domain like"/>
    <property type="match status" value="1"/>
</dbReference>
<name>A0A1H2Z724_9RHOB</name>
<dbReference type="Gene3D" id="3.30.2090.10">
    <property type="entry name" value="Multidrug efflux transporter AcrB TolC docking domain, DN and DC subdomains"/>
    <property type="match status" value="2"/>
</dbReference>
<dbReference type="PANTHER" id="PTHR32063:SF14">
    <property type="entry name" value="BLL4319 PROTEIN"/>
    <property type="match status" value="1"/>
</dbReference>
<dbReference type="Gene3D" id="3.30.70.1440">
    <property type="entry name" value="Multidrug efflux transporter AcrB pore domain"/>
    <property type="match status" value="1"/>
</dbReference>